<feature type="compositionally biased region" description="Polar residues" evidence="1">
    <location>
        <begin position="1"/>
        <end position="14"/>
    </location>
</feature>
<dbReference type="Gene3D" id="3.40.630.40">
    <property type="entry name" value="Zn-dependent exopeptidases"/>
    <property type="match status" value="1"/>
</dbReference>
<keyword evidence="2" id="KW-0378">Hydrolase</keyword>
<protein>
    <submittedName>
        <fullName evidence="2">Predicted N-formylglutamate amidohydrolase</fullName>
    </submittedName>
</protein>
<proteinExistence type="predicted"/>
<dbReference type="SUPFAM" id="SSF53187">
    <property type="entry name" value="Zn-dependent exopeptidases"/>
    <property type="match status" value="1"/>
</dbReference>
<keyword evidence="3" id="KW-1185">Reference proteome</keyword>
<dbReference type="AlphaFoldDB" id="A0A1M7IVD7"/>
<sequence>MQTFKKPTMTQASPSAPADFGPTETFTGDLSCGILFLCDHASNAVPSAYGDLGLPAEQFQRHIGYDIGARPLTLALAERLNAPALMTTYSRLLIDPNRGEDDPTIVMRLSDGAVVPGNAGITTEERQRRIETYHRPYHRLISDTLDQMLELAPPPVIISMHSYTPVWRGVPRPWHAGILWDTDGRAVHPVINGLAAQEGIVVGDNEPYDGALKNDTMYQHGTCRGLAHALIEIRQDLIADEAGVAEWTDRLLPILTKLPQQKDLREIRKGSSRCDTTR</sequence>
<accession>A0A1M7IVD7</accession>
<name>A0A1M7IVD7_9HYPH</name>
<feature type="region of interest" description="Disordered" evidence="1">
    <location>
        <begin position="1"/>
        <end position="21"/>
    </location>
</feature>
<organism evidence="2 3">
    <name type="scientific">Roseibium suaedae</name>
    <dbReference type="NCBI Taxonomy" id="735517"/>
    <lineage>
        <taxon>Bacteria</taxon>
        <taxon>Pseudomonadati</taxon>
        <taxon>Pseudomonadota</taxon>
        <taxon>Alphaproteobacteria</taxon>
        <taxon>Hyphomicrobiales</taxon>
        <taxon>Stappiaceae</taxon>
        <taxon>Roseibium</taxon>
    </lineage>
</organism>
<dbReference type="InterPro" id="IPR007709">
    <property type="entry name" value="N-FG_amidohydro"/>
</dbReference>
<dbReference type="Proteomes" id="UP000186002">
    <property type="component" value="Unassembled WGS sequence"/>
</dbReference>
<evidence type="ECO:0000313" key="3">
    <source>
        <dbReference type="Proteomes" id="UP000186002"/>
    </source>
</evidence>
<reference evidence="2 3" key="1">
    <citation type="submission" date="2016-11" db="EMBL/GenBank/DDBJ databases">
        <authorList>
            <person name="Jaros S."/>
            <person name="Januszkiewicz K."/>
            <person name="Wedrychowicz H."/>
        </authorList>
    </citation>
    <scope>NUCLEOTIDE SEQUENCE [LARGE SCALE GENOMIC DNA]</scope>
    <source>
        <strain evidence="2 3">DSM 22153</strain>
    </source>
</reference>
<dbReference type="PIRSF" id="PIRSF029730">
    <property type="entry name" value="UCP029730"/>
    <property type="match status" value="1"/>
</dbReference>
<dbReference type="EMBL" id="FRBW01000002">
    <property type="protein sequence ID" value="SHM44744.1"/>
    <property type="molecule type" value="Genomic_DNA"/>
</dbReference>
<evidence type="ECO:0000256" key="1">
    <source>
        <dbReference type="SAM" id="MobiDB-lite"/>
    </source>
</evidence>
<dbReference type="Pfam" id="PF05013">
    <property type="entry name" value="FGase"/>
    <property type="match status" value="1"/>
</dbReference>
<evidence type="ECO:0000313" key="2">
    <source>
        <dbReference type="EMBL" id="SHM44744.1"/>
    </source>
</evidence>
<gene>
    <name evidence="2" type="ORF">SAMN05444272_2647</name>
</gene>
<dbReference type="STRING" id="735517.SAMN05444272_2647"/>
<dbReference type="InterPro" id="IPR011227">
    <property type="entry name" value="UCP029730"/>
</dbReference>
<dbReference type="GO" id="GO:0016787">
    <property type="term" value="F:hydrolase activity"/>
    <property type="evidence" value="ECO:0007669"/>
    <property type="project" value="UniProtKB-KW"/>
</dbReference>